<evidence type="ECO:0000259" key="2">
    <source>
        <dbReference type="SMART" id="SM00470"/>
    </source>
</evidence>
<dbReference type="SMART" id="SM00470">
    <property type="entry name" value="ParB"/>
    <property type="match status" value="1"/>
</dbReference>
<feature type="compositionally biased region" description="Basic and acidic residues" evidence="1">
    <location>
        <begin position="148"/>
        <end position="160"/>
    </location>
</feature>
<dbReference type="AlphaFoldDB" id="A0A8T8I6W5"/>
<dbReference type="SUPFAM" id="SSF110849">
    <property type="entry name" value="ParB/Sulfiredoxin"/>
    <property type="match status" value="1"/>
</dbReference>
<dbReference type="EMBL" id="CP072788">
    <property type="protein sequence ID" value="QTR06509.1"/>
    <property type="molecule type" value="Genomic_DNA"/>
</dbReference>
<organism evidence="3 4">
    <name type="scientific">Saccharothrix algeriensis</name>
    <dbReference type="NCBI Taxonomy" id="173560"/>
    <lineage>
        <taxon>Bacteria</taxon>
        <taxon>Bacillati</taxon>
        <taxon>Actinomycetota</taxon>
        <taxon>Actinomycetes</taxon>
        <taxon>Pseudonocardiales</taxon>
        <taxon>Pseudonocardiaceae</taxon>
        <taxon>Saccharothrix</taxon>
    </lineage>
</organism>
<dbReference type="InterPro" id="IPR003115">
    <property type="entry name" value="ParB_N"/>
</dbReference>
<proteinExistence type="predicted"/>
<gene>
    <name evidence="3" type="ORF">J7S33_31400</name>
</gene>
<reference evidence="3" key="1">
    <citation type="submission" date="2021-04" db="EMBL/GenBank/DDBJ databases">
        <title>Saccharothrix algeriensis WGS.</title>
        <authorList>
            <person name="Stuskova K."/>
            <person name="Hakalova E."/>
            <person name="Tebbal A.B."/>
            <person name="Eichmeier A."/>
        </authorList>
    </citation>
    <scope>NUCLEOTIDE SEQUENCE</scope>
    <source>
        <strain evidence="3">NRRL B-24137</strain>
    </source>
</reference>
<dbReference type="InterPro" id="IPR036086">
    <property type="entry name" value="ParB/Sulfiredoxin_sf"/>
</dbReference>
<accession>A0A8T8I6W5</accession>
<dbReference type="Proteomes" id="UP000671828">
    <property type="component" value="Chromosome"/>
</dbReference>
<evidence type="ECO:0000313" key="4">
    <source>
        <dbReference type="Proteomes" id="UP000671828"/>
    </source>
</evidence>
<evidence type="ECO:0000313" key="3">
    <source>
        <dbReference type="EMBL" id="QTR06509.1"/>
    </source>
</evidence>
<name>A0A8T8I6W5_9PSEU</name>
<feature type="domain" description="ParB-like N-terminal" evidence="2">
    <location>
        <begin position="11"/>
        <end position="95"/>
    </location>
</feature>
<feature type="region of interest" description="Disordered" evidence="1">
    <location>
        <begin position="200"/>
        <end position="248"/>
    </location>
</feature>
<evidence type="ECO:0000256" key="1">
    <source>
        <dbReference type="SAM" id="MobiDB-lite"/>
    </source>
</evidence>
<protein>
    <submittedName>
        <fullName evidence="3">ParB-like nuclease domain-containing protein</fullName>
    </submittedName>
</protein>
<feature type="compositionally biased region" description="Basic and acidic residues" evidence="1">
    <location>
        <begin position="200"/>
        <end position="212"/>
    </location>
</feature>
<sequence>MELWLDGQSAVPVPVTALRPSDSPRLAGEDCEHARALAESETALPPVLVHRPTMRVIDGMHRLHAAVLRGEETIRVRFFDGDAADAFVLGVRSNVKHGRPLTLADRRAAALRIIASHPQWSDRAIASATGLAAKTVGAIRACATGEDPQSRSRVGRDGRVRPLNSADGRLRASALLREKPSASLRQIAVQAGVSLGTVRDVRDRLARGDDPVPPRQRRGPRGTGSASGAGSSTRAKEPQRAPAADRCAERVEAQRSLLVRLKRDPSLRFTEAGRTLIRLLNSHVVDQPECRQVLDAVPAHCRGIVAEIAQSYADTWKELAVWLDRGTSAGS</sequence>
<feature type="region of interest" description="Disordered" evidence="1">
    <location>
        <begin position="144"/>
        <end position="165"/>
    </location>
</feature>